<sequence length="94" mass="10920">MKKAEMASLVFKNELVDMGPLNETEIEEPPKHPDIEKQKFDETLLAKCEDEKEVTDGKDRWNLPSLECRTVMREMASTTMMKTMTLMDMFTSRS</sequence>
<dbReference type="HOGENOM" id="CLU_2387441_0_0_1"/>
<comment type="caution">
    <text evidence="1">The sequence shown here is derived from an EMBL/GenBank/DDBJ whole genome shotgun (WGS) entry which is preliminary data.</text>
</comment>
<keyword evidence="2" id="KW-1185">Reference proteome</keyword>
<gene>
    <name evidence="1" type="ORF">SBOR_4475</name>
</gene>
<evidence type="ECO:0000313" key="1">
    <source>
        <dbReference type="EMBL" id="ESZ95143.1"/>
    </source>
</evidence>
<dbReference type="AlphaFoldDB" id="W9CGR0"/>
<organism evidence="1 2">
    <name type="scientific">Sclerotinia borealis (strain F-4128)</name>
    <dbReference type="NCBI Taxonomy" id="1432307"/>
    <lineage>
        <taxon>Eukaryota</taxon>
        <taxon>Fungi</taxon>
        <taxon>Dikarya</taxon>
        <taxon>Ascomycota</taxon>
        <taxon>Pezizomycotina</taxon>
        <taxon>Leotiomycetes</taxon>
        <taxon>Helotiales</taxon>
        <taxon>Sclerotiniaceae</taxon>
        <taxon>Sclerotinia</taxon>
    </lineage>
</organism>
<evidence type="ECO:0000313" key="2">
    <source>
        <dbReference type="Proteomes" id="UP000019487"/>
    </source>
</evidence>
<dbReference type="EMBL" id="AYSA01000206">
    <property type="protein sequence ID" value="ESZ95143.1"/>
    <property type="molecule type" value="Genomic_DNA"/>
</dbReference>
<accession>W9CGR0</accession>
<reference evidence="1 2" key="1">
    <citation type="journal article" date="2014" name="Genome Announc.">
        <title>Draft genome sequence of Sclerotinia borealis, a psychrophilic plant pathogenic fungus.</title>
        <authorList>
            <person name="Mardanov A.V."/>
            <person name="Beletsky A.V."/>
            <person name="Kadnikov V.V."/>
            <person name="Ignatov A.N."/>
            <person name="Ravin N.V."/>
        </authorList>
    </citation>
    <scope>NUCLEOTIDE SEQUENCE [LARGE SCALE GENOMIC DNA]</scope>
    <source>
        <strain evidence="2">F-4157</strain>
    </source>
</reference>
<dbReference type="Proteomes" id="UP000019487">
    <property type="component" value="Unassembled WGS sequence"/>
</dbReference>
<protein>
    <submittedName>
        <fullName evidence="1">Uncharacterized protein</fullName>
    </submittedName>
</protein>
<name>W9CGR0_SCLBF</name>
<proteinExistence type="predicted"/>